<dbReference type="AlphaFoldDB" id="A0A0N7LP48"/>
<feature type="compositionally biased region" description="Acidic residues" evidence="1">
    <location>
        <begin position="127"/>
        <end position="136"/>
    </location>
</feature>
<feature type="compositionally biased region" description="Basic and acidic residues" evidence="1">
    <location>
        <begin position="149"/>
        <end position="171"/>
    </location>
</feature>
<keyword evidence="3" id="KW-1185">Reference proteome</keyword>
<evidence type="ECO:0000313" key="3">
    <source>
        <dbReference type="Proteomes" id="UP000050786"/>
    </source>
</evidence>
<name>A0A0N7LP48_9RHOB</name>
<evidence type="ECO:0000313" key="2">
    <source>
        <dbReference type="EMBL" id="CUH44220.1"/>
    </source>
</evidence>
<dbReference type="EMBL" id="CYPS01000043">
    <property type="protein sequence ID" value="CUH44220.1"/>
    <property type="molecule type" value="Genomic_DNA"/>
</dbReference>
<reference evidence="3" key="1">
    <citation type="submission" date="2015-09" db="EMBL/GenBank/DDBJ databases">
        <authorList>
            <person name="Rodrigo-Torres L."/>
            <person name="Arahal D.R."/>
        </authorList>
    </citation>
    <scope>NUCLEOTIDE SEQUENCE [LARGE SCALE GENOMIC DNA]</scope>
    <source>
        <strain evidence="3">CECT 4293</strain>
    </source>
</reference>
<sequence length="254" mass="27705">MTEKVVNGRVEDVLSSIKRLVGERGEQTSEPAPSIARKPGRLVLTDALRVGGTSSIQDGPENEAEVKAGYTTDASVKPMLLRACDSVNREDPANKEQAAPESPKNPTNSLSAKIEALEAAIARTEDQWEPDGDSEDVYSGTPAKALEFSTRKEFANTEKKKAETPQPEVKEAVATTRATFIRDPNVTTADPVHPADVAAEEARIAGISEDALRKMIAEVVREELQGVLGERITRNVRKMVRREIYKALAEQDLE</sequence>
<gene>
    <name evidence="2" type="ORF">RUM4293_03117</name>
</gene>
<feature type="region of interest" description="Disordered" evidence="1">
    <location>
        <begin position="52"/>
        <end position="171"/>
    </location>
</feature>
<proteinExistence type="predicted"/>
<dbReference type="Proteomes" id="UP000050786">
    <property type="component" value="Unassembled WGS sequence"/>
</dbReference>
<protein>
    <submittedName>
        <fullName evidence="2">Uncharacterized protein</fullName>
    </submittedName>
</protein>
<evidence type="ECO:0000256" key="1">
    <source>
        <dbReference type="SAM" id="MobiDB-lite"/>
    </source>
</evidence>
<accession>A0A0N7LP48</accession>
<dbReference type="RefSeq" id="WP_058274167.1">
    <property type="nucleotide sequence ID" value="NZ_CYPS01000043.1"/>
</dbReference>
<organism evidence="2 3">
    <name type="scientific">Ruegeria atlantica</name>
    <dbReference type="NCBI Taxonomy" id="81569"/>
    <lineage>
        <taxon>Bacteria</taxon>
        <taxon>Pseudomonadati</taxon>
        <taxon>Pseudomonadota</taxon>
        <taxon>Alphaproteobacteria</taxon>
        <taxon>Rhodobacterales</taxon>
        <taxon>Roseobacteraceae</taxon>
        <taxon>Ruegeria</taxon>
    </lineage>
</organism>